<evidence type="ECO:0000313" key="8">
    <source>
        <dbReference type="EMBL" id="CAD7230260.1"/>
    </source>
</evidence>
<dbReference type="EC" id="3.1.1.-" evidence="7"/>
<name>A0A7R8ZSP4_9CRUS</name>
<dbReference type="AlphaFoldDB" id="A0A7R8ZSP4"/>
<keyword evidence="3 7" id="KW-0378">Hydrolase</keyword>
<evidence type="ECO:0000256" key="3">
    <source>
        <dbReference type="ARBA" id="ARBA00022801"/>
    </source>
</evidence>
<gene>
    <name evidence="8" type="ORF">CTOB1V02_LOCUS8122</name>
</gene>
<dbReference type="EMBL" id="OB662568">
    <property type="protein sequence ID" value="CAD7230260.1"/>
    <property type="molecule type" value="Genomic_DNA"/>
</dbReference>
<comment type="similarity">
    <text evidence="1 7">Belongs to the phospholipase B-like family.</text>
</comment>
<dbReference type="PANTHER" id="PTHR12370:SF3">
    <property type="entry name" value="PHOSPHOLIPASE B-LIKE 2-RELATED"/>
    <property type="match status" value="1"/>
</dbReference>
<dbReference type="Gene3D" id="2.10.70.60">
    <property type="entry name" value="Phospholipase B-like, domain 1"/>
    <property type="match status" value="1"/>
</dbReference>
<organism evidence="8">
    <name type="scientific">Cyprideis torosa</name>
    <dbReference type="NCBI Taxonomy" id="163714"/>
    <lineage>
        <taxon>Eukaryota</taxon>
        <taxon>Metazoa</taxon>
        <taxon>Ecdysozoa</taxon>
        <taxon>Arthropoda</taxon>
        <taxon>Crustacea</taxon>
        <taxon>Oligostraca</taxon>
        <taxon>Ostracoda</taxon>
        <taxon>Podocopa</taxon>
        <taxon>Podocopida</taxon>
        <taxon>Cytherocopina</taxon>
        <taxon>Cytheroidea</taxon>
        <taxon>Cytherideidae</taxon>
        <taxon>Cyprideis</taxon>
    </lineage>
</organism>
<evidence type="ECO:0000256" key="1">
    <source>
        <dbReference type="ARBA" id="ARBA00007835"/>
    </source>
</evidence>
<keyword evidence="5 7" id="KW-0443">Lipid metabolism</keyword>
<evidence type="ECO:0000256" key="5">
    <source>
        <dbReference type="ARBA" id="ARBA00023098"/>
    </source>
</evidence>
<dbReference type="InterPro" id="IPR043040">
    <property type="entry name" value="PLipase_B-like_dom1"/>
</dbReference>
<sequence length="282" mass="31548">MVQKQQFRYVAGKQARSSVFIDYWLLGERRRLSDPSKKDPDRPPYGSFALPKVHQPPLCNTSIATIAYIVIPPVRKIPSGTMRYLAPLLLSLPCLVTSTASVDSFHSFSTSTAEKPRGSPVVAYVNYAGGDFQITPEFTQTDCLAVGNYTDTTFLNGWTNLEVRTRNIPGKDGSPQDQAYAAGMVEGFLTAPIISNAWRNTMQNFCDEKDGRTKQVCSAINSFLLTNLAWMQRMISANPNDPYWHQMDLILNQLQGMADGYGRAREVYSEGKLMKLDYTSFL</sequence>
<evidence type="ECO:0000256" key="4">
    <source>
        <dbReference type="ARBA" id="ARBA00022963"/>
    </source>
</evidence>
<evidence type="ECO:0000256" key="7">
    <source>
        <dbReference type="RuleBase" id="RU364138"/>
    </source>
</evidence>
<dbReference type="Gene3D" id="1.10.439.20">
    <property type="entry name" value="Phospholipase B-like, domain 2"/>
    <property type="match status" value="1"/>
</dbReference>
<keyword evidence="4 7" id="KW-0442">Lipid degradation</keyword>
<keyword evidence="2" id="KW-0732">Signal</keyword>
<dbReference type="PANTHER" id="PTHR12370">
    <property type="entry name" value="PHOSPHOLIPASE B-RELATED"/>
    <property type="match status" value="1"/>
</dbReference>
<evidence type="ECO:0000256" key="2">
    <source>
        <dbReference type="ARBA" id="ARBA00022729"/>
    </source>
</evidence>
<dbReference type="GO" id="GO:0005576">
    <property type="term" value="C:extracellular region"/>
    <property type="evidence" value="ECO:0007669"/>
    <property type="project" value="TreeGrafter"/>
</dbReference>
<accession>A0A7R8ZSP4</accession>
<proteinExistence type="inferred from homology"/>
<dbReference type="InterPro" id="IPR007000">
    <property type="entry name" value="PLipase_B-like"/>
</dbReference>
<dbReference type="Pfam" id="PF04916">
    <property type="entry name" value="Phospholip_B"/>
    <property type="match status" value="1"/>
</dbReference>
<dbReference type="GO" id="GO:0004620">
    <property type="term" value="F:phospholipase activity"/>
    <property type="evidence" value="ECO:0007669"/>
    <property type="project" value="InterPro"/>
</dbReference>
<dbReference type="OrthoDB" id="443524at2759"/>
<dbReference type="InterPro" id="IPR043041">
    <property type="entry name" value="PLipase_B-like_dom2"/>
</dbReference>
<evidence type="ECO:0000256" key="6">
    <source>
        <dbReference type="ARBA" id="ARBA00023180"/>
    </source>
</evidence>
<protein>
    <recommendedName>
        <fullName evidence="7">Phospholipase B-like</fullName>
        <ecNumber evidence="7">3.1.1.-</ecNumber>
    </recommendedName>
</protein>
<reference evidence="8" key="1">
    <citation type="submission" date="2020-11" db="EMBL/GenBank/DDBJ databases">
        <authorList>
            <person name="Tran Van P."/>
        </authorList>
    </citation>
    <scope>NUCLEOTIDE SEQUENCE</scope>
</reference>
<comment type="function">
    <text evidence="7">Putative phospholipase.</text>
</comment>
<keyword evidence="6" id="KW-0325">Glycoprotein</keyword>
<dbReference type="GO" id="GO:0009395">
    <property type="term" value="P:phospholipid catabolic process"/>
    <property type="evidence" value="ECO:0007669"/>
    <property type="project" value="TreeGrafter"/>
</dbReference>